<evidence type="ECO:0000313" key="3">
    <source>
        <dbReference type="Proteomes" id="UP001143328"/>
    </source>
</evidence>
<evidence type="ECO:0000313" key="2">
    <source>
        <dbReference type="EMBL" id="GLK87586.1"/>
    </source>
</evidence>
<feature type="domain" description="Type 4 fimbrial biogenesis protein PilX N-terminal" evidence="1">
    <location>
        <begin position="7"/>
        <end position="57"/>
    </location>
</feature>
<keyword evidence="3" id="KW-1185">Reference proteome</keyword>
<dbReference type="EMBL" id="BSFN01000001">
    <property type="protein sequence ID" value="GLK87586.1"/>
    <property type="molecule type" value="Genomic_DNA"/>
</dbReference>
<organism evidence="2 3">
    <name type="scientific">Pseudomonas turukhanskensis</name>
    <dbReference type="NCBI Taxonomy" id="1806536"/>
    <lineage>
        <taxon>Bacteria</taxon>
        <taxon>Pseudomonadati</taxon>
        <taxon>Pseudomonadota</taxon>
        <taxon>Gammaproteobacteria</taxon>
        <taxon>Pseudomonadales</taxon>
        <taxon>Pseudomonadaceae</taxon>
        <taxon>Pseudomonas</taxon>
    </lineage>
</organism>
<evidence type="ECO:0000259" key="1">
    <source>
        <dbReference type="Pfam" id="PF14341"/>
    </source>
</evidence>
<proteinExistence type="predicted"/>
<dbReference type="InterPro" id="IPR025746">
    <property type="entry name" value="PilX_N_dom"/>
</dbReference>
<accession>A0A9W6K155</accession>
<gene>
    <name evidence="2" type="ORF">GCM10017655_06480</name>
</gene>
<dbReference type="AlphaFoldDB" id="A0A9W6K155"/>
<dbReference type="Pfam" id="PF14341">
    <property type="entry name" value="PilX_N"/>
    <property type="match status" value="1"/>
</dbReference>
<name>A0A9W6K155_9PSED</name>
<reference evidence="2" key="1">
    <citation type="journal article" date="2014" name="Int. J. Syst. Evol. Microbiol.">
        <title>Complete genome sequence of Corynebacterium casei LMG S-19264T (=DSM 44701T), isolated from a smear-ripened cheese.</title>
        <authorList>
            <consortium name="US DOE Joint Genome Institute (JGI-PGF)"/>
            <person name="Walter F."/>
            <person name="Albersmeier A."/>
            <person name="Kalinowski J."/>
            <person name="Ruckert C."/>
        </authorList>
    </citation>
    <scope>NUCLEOTIDE SEQUENCE</scope>
    <source>
        <strain evidence="2">VKM B-2935</strain>
    </source>
</reference>
<comment type="caution">
    <text evidence="2">The sequence shown here is derived from an EMBL/GenBank/DDBJ whole genome shotgun (WGS) entry which is preliminary data.</text>
</comment>
<dbReference type="Proteomes" id="UP001143328">
    <property type="component" value="Unassembled WGS sequence"/>
</dbReference>
<dbReference type="RefSeq" id="WP_271193826.1">
    <property type="nucleotide sequence ID" value="NZ_BSFN01000001.1"/>
</dbReference>
<sequence>MIRRPQRGSVLIVTLMLLLVVTALAITSVRDSALEYQAMARNLEQQRLLNAAEAGLREAERRIAKTAVPLRPCGAPPCLQGLATNHAVDFSLATAYPGTFGPAPTAASVRWYIRLIPDTSQQPVEAAYDKAARAFGTYYYEVNSQAFFTHLAPSNLNGSCALAVVCLRAVVARTYLEGQL</sequence>
<reference evidence="2" key="2">
    <citation type="submission" date="2023-01" db="EMBL/GenBank/DDBJ databases">
        <authorList>
            <person name="Sun Q."/>
            <person name="Evtushenko L."/>
        </authorList>
    </citation>
    <scope>NUCLEOTIDE SEQUENCE</scope>
    <source>
        <strain evidence="2">VKM B-2935</strain>
    </source>
</reference>
<protein>
    <recommendedName>
        <fullName evidence="1">Type 4 fimbrial biogenesis protein PilX N-terminal domain-containing protein</fullName>
    </recommendedName>
</protein>